<accession>A0A165R3C3</accession>
<dbReference type="PANTHER" id="PTHR43775:SF37">
    <property type="entry name" value="SI:DKEY-61P9.11"/>
    <property type="match status" value="1"/>
</dbReference>
<dbReference type="Pfam" id="PF00698">
    <property type="entry name" value="Acyl_transf_1"/>
    <property type="match status" value="1"/>
</dbReference>
<dbReference type="Gene3D" id="3.30.70.3290">
    <property type="match status" value="1"/>
</dbReference>
<dbReference type="GO" id="GO:0004312">
    <property type="term" value="F:fatty acid synthase activity"/>
    <property type="evidence" value="ECO:0007669"/>
    <property type="project" value="TreeGrafter"/>
</dbReference>
<dbReference type="AlphaFoldDB" id="A0A165R3C3"/>
<dbReference type="InterPro" id="IPR001227">
    <property type="entry name" value="Ac_transferase_dom_sf"/>
</dbReference>
<evidence type="ECO:0000256" key="2">
    <source>
        <dbReference type="ARBA" id="ARBA00022553"/>
    </source>
</evidence>
<evidence type="ECO:0000313" key="4">
    <source>
        <dbReference type="EMBL" id="KZT70249.1"/>
    </source>
</evidence>
<dbReference type="OrthoDB" id="2795681at2759"/>
<dbReference type="InterPro" id="IPR014043">
    <property type="entry name" value="Acyl_transferase_dom"/>
</dbReference>
<dbReference type="Gene3D" id="3.30.70.250">
    <property type="entry name" value="Malonyl-CoA ACP transacylase, ACP-binding"/>
    <property type="match status" value="1"/>
</dbReference>
<dbReference type="STRING" id="1314783.A0A165R3C3"/>
<gene>
    <name evidence="4" type="ORF">DAEQUDRAFT_756419</name>
</gene>
<dbReference type="SUPFAM" id="SSF55048">
    <property type="entry name" value="Probable ACP-binding domain of malonyl-CoA ACP transacylase"/>
    <property type="match status" value="1"/>
</dbReference>
<dbReference type="Proteomes" id="UP000076727">
    <property type="component" value="Unassembled WGS sequence"/>
</dbReference>
<organism evidence="4 5">
    <name type="scientific">Daedalea quercina L-15889</name>
    <dbReference type="NCBI Taxonomy" id="1314783"/>
    <lineage>
        <taxon>Eukaryota</taxon>
        <taxon>Fungi</taxon>
        <taxon>Dikarya</taxon>
        <taxon>Basidiomycota</taxon>
        <taxon>Agaricomycotina</taxon>
        <taxon>Agaricomycetes</taxon>
        <taxon>Polyporales</taxon>
        <taxon>Fomitopsis</taxon>
    </lineage>
</organism>
<evidence type="ECO:0000259" key="3">
    <source>
        <dbReference type="SMART" id="SM00827"/>
    </source>
</evidence>
<dbReference type="SUPFAM" id="SSF52151">
    <property type="entry name" value="FabD/lysophospholipase-like"/>
    <property type="match status" value="1"/>
</dbReference>
<evidence type="ECO:0000313" key="5">
    <source>
        <dbReference type="Proteomes" id="UP000076727"/>
    </source>
</evidence>
<keyword evidence="1" id="KW-0596">Phosphopantetheine</keyword>
<dbReference type="Gene3D" id="3.40.366.10">
    <property type="entry name" value="Malonyl-Coenzyme A Acyl Carrier Protein, domain 2"/>
    <property type="match status" value="1"/>
</dbReference>
<protein>
    <submittedName>
        <fullName evidence="4">FabD/lysophospholipase-like protein</fullName>
    </submittedName>
</protein>
<dbReference type="EMBL" id="KV429052">
    <property type="protein sequence ID" value="KZT70249.1"/>
    <property type="molecule type" value="Genomic_DNA"/>
</dbReference>
<dbReference type="InterPro" id="IPR050091">
    <property type="entry name" value="PKS_NRPS_Biosynth_Enz"/>
</dbReference>
<sequence>MPDGGSATTLVTQPAHAMHPRVLLKAPVAPPIPEQIKAAEPTTIVLGLSGDSADTAEELRRHYIHLLSAETKTISVAELAYDSTVGHGIPGKYRAAISGKPRDVDQLVESLRAVKIAAIPERPRKIIYLFSGQGGQSLGMGAALYKAAPIFRRTVDECQEMLVSWGFDGMLPFVKGVPSNDDSVPALEAEHTGIFAIEYALACMWTAWGVQPDVVMGQSLGEFTALVWSGVLSLEEGLWLVWQRARITRERCARDSSAMLVIMAPLRVIEETIREYDGLTMVCFNCDTNGIVGGDIEQIELMEKVCEEKKWWCRRASVRYAYHTASMNPILDELLSLANTLTFSAPIIPVASAVHGVVVEPGDASVFGPEYFAHHASRPVLFQQCIDALAARDIELASDGVWLEIGPHTTILPLLKLHGAVKGETVQVGSMQRGEVDEEVLCRTLARLYCAGSPVDWQNVFHELAMTSRN</sequence>
<feature type="domain" description="Malonyl-CoA:ACP transacylase (MAT)" evidence="3">
    <location>
        <begin position="129"/>
        <end position="435"/>
    </location>
</feature>
<dbReference type="InterPro" id="IPR016036">
    <property type="entry name" value="Malonyl_transacylase_ACP-bd"/>
</dbReference>
<name>A0A165R3C3_9APHY</name>
<proteinExistence type="predicted"/>
<keyword evidence="5" id="KW-1185">Reference proteome</keyword>
<evidence type="ECO:0000256" key="1">
    <source>
        <dbReference type="ARBA" id="ARBA00022450"/>
    </source>
</evidence>
<keyword evidence="2" id="KW-0597">Phosphoprotein</keyword>
<dbReference type="PANTHER" id="PTHR43775">
    <property type="entry name" value="FATTY ACID SYNTHASE"/>
    <property type="match status" value="1"/>
</dbReference>
<dbReference type="SMART" id="SM00827">
    <property type="entry name" value="PKS_AT"/>
    <property type="match status" value="1"/>
</dbReference>
<dbReference type="GO" id="GO:0006633">
    <property type="term" value="P:fatty acid biosynthetic process"/>
    <property type="evidence" value="ECO:0007669"/>
    <property type="project" value="TreeGrafter"/>
</dbReference>
<reference evidence="4 5" key="1">
    <citation type="journal article" date="2016" name="Mol. Biol. Evol.">
        <title>Comparative Genomics of Early-Diverging Mushroom-Forming Fungi Provides Insights into the Origins of Lignocellulose Decay Capabilities.</title>
        <authorList>
            <person name="Nagy L.G."/>
            <person name="Riley R."/>
            <person name="Tritt A."/>
            <person name="Adam C."/>
            <person name="Daum C."/>
            <person name="Floudas D."/>
            <person name="Sun H."/>
            <person name="Yadav J.S."/>
            <person name="Pangilinan J."/>
            <person name="Larsson K.H."/>
            <person name="Matsuura K."/>
            <person name="Barry K."/>
            <person name="Labutti K."/>
            <person name="Kuo R."/>
            <person name="Ohm R.A."/>
            <person name="Bhattacharya S.S."/>
            <person name="Shirouzu T."/>
            <person name="Yoshinaga Y."/>
            <person name="Martin F.M."/>
            <person name="Grigoriev I.V."/>
            <person name="Hibbett D.S."/>
        </authorList>
    </citation>
    <scope>NUCLEOTIDE SEQUENCE [LARGE SCALE GENOMIC DNA]</scope>
    <source>
        <strain evidence="4 5">L-15889</strain>
    </source>
</reference>
<dbReference type="InterPro" id="IPR016035">
    <property type="entry name" value="Acyl_Trfase/lysoPLipase"/>
</dbReference>